<organism evidence="1 2">
    <name type="scientific">Portunus trituberculatus</name>
    <name type="common">Swimming crab</name>
    <name type="synonym">Neptunus trituberculatus</name>
    <dbReference type="NCBI Taxonomy" id="210409"/>
    <lineage>
        <taxon>Eukaryota</taxon>
        <taxon>Metazoa</taxon>
        <taxon>Ecdysozoa</taxon>
        <taxon>Arthropoda</taxon>
        <taxon>Crustacea</taxon>
        <taxon>Multicrustacea</taxon>
        <taxon>Malacostraca</taxon>
        <taxon>Eumalacostraca</taxon>
        <taxon>Eucarida</taxon>
        <taxon>Decapoda</taxon>
        <taxon>Pleocyemata</taxon>
        <taxon>Brachyura</taxon>
        <taxon>Eubrachyura</taxon>
        <taxon>Portunoidea</taxon>
        <taxon>Portunidae</taxon>
        <taxon>Portuninae</taxon>
        <taxon>Portunus</taxon>
    </lineage>
</organism>
<evidence type="ECO:0000313" key="2">
    <source>
        <dbReference type="Proteomes" id="UP000324222"/>
    </source>
</evidence>
<name>A0A5B7E6V1_PORTR</name>
<reference evidence="1 2" key="1">
    <citation type="submission" date="2019-05" db="EMBL/GenBank/DDBJ databases">
        <title>Another draft genome of Portunus trituberculatus and its Hox gene families provides insights of decapod evolution.</title>
        <authorList>
            <person name="Jeong J.-H."/>
            <person name="Song I."/>
            <person name="Kim S."/>
            <person name="Choi T."/>
            <person name="Kim D."/>
            <person name="Ryu S."/>
            <person name="Kim W."/>
        </authorList>
    </citation>
    <scope>NUCLEOTIDE SEQUENCE [LARGE SCALE GENOMIC DNA]</scope>
    <source>
        <tissue evidence="1">Muscle</tissue>
    </source>
</reference>
<proteinExistence type="predicted"/>
<gene>
    <name evidence="1" type="ORF">E2C01_022152</name>
</gene>
<dbReference type="Proteomes" id="UP000324222">
    <property type="component" value="Unassembled WGS sequence"/>
</dbReference>
<evidence type="ECO:0000313" key="1">
    <source>
        <dbReference type="EMBL" id="MPC28936.1"/>
    </source>
</evidence>
<dbReference type="AlphaFoldDB" id="A0A5B7E6V1"/>
<protein>
    <submittedName>
        <fullName evidence="1">Uncharacterized protein</fullName>
    </submittedName>
</protein>
<keyword evidence="2" id="KW-1185">Reference proteome</keyword>
<accession>A0A5B7E6V1</accession>
<comment type="caution">
    <text evidence="1">The sequence shown here is derived from an EMBL/GenBank/DDBJ whole genome shotgun (WGS) entry which is preliminary data.</text>
</comment>
<dbReference type="EMBL" id="VSRR010001991">
    <property type="protein sequence ID" value="MPC28936.1"/>
    <property type="molecule type" value="Genomic_DNA"/>
</dbReference>
<sequence length="62" mass="7013">MTGTDNINLLHPSSQSEKCILLTARRVLFLLRNTAPQHSPASLPSQKPPQYIFAHKAYRKIL</sequence>